<keyword evidence="1" id="KW-0175">Coiled coil</keyword>
<dbReference type="Gene3D" id="1.20.120.450">
    <property type="entry name" value="dinb family like domain"/>
    <property type="match status" value="1"/>
</dbReference>
<sequence length="174" mass="20866">MVKKDIINLLEEKHQVLFNWLQNQPEENYIKGPENKWTTGQHIVHLVDSIQKVNHALSYPKFILKYKFGTSNREVRAYEHIVERYQEKLSQNKEKAKAFNIKVTTPSLNKFQQLVTKLKIQNKKLQHKTNRWKDQDLNNLILPHPLMGKMPIREIIMWTAYHTEHHTKILQENH</sequence>
<gene>
    <name evidence="3" type="ORF">T190115A13A_40230</name>
</gene>
<dbReference type="InterPro" id="IPR024775">
    <property type="entry name" value="DinB-like"/>
</dbReference>
<evidence type="ECO:0000259" key="2">
    <source>
        <dbReference type="Pfam" id="PF12867"/>
    </source>
</evidence>
<organism evidence="3 4">
    <name type="scientific">Tenacibaculum vairaonense</name>
    <dbReference type="NCBI Taxonomy" id="3137860"/>
    <lineage>
        <taxon>Bacteria</taxon>
        <taxon>Pseudomonadati</taxon>
        <taxon>Bacteroidota</taxon>
        <taxon>Flavobacteriia</taxon>
        <taxon>Flavobacteriales</taxon>
        <taxon>Flavobacteriaceae</taxon>
        <taxon>Tenacibaculum</taxon>
    </lineage>
</organism>
<dbReference type="Proteomes" id="UP001497602">
    <property type="component" value="Unassembled WGS sequence"/>
</dbReference>
<dbReference type="RefSeq" id="WP_348706050.1">
    <property type="nucleotide sequence ID" value="NZ_CAXIYA010000037.1"/>
</dbReference>
<accession>A0ABP1FEE7</accession>
<evidence type="ECO:0000256" key="1">
    <source>
        <dbReference type="SAM" id="Coils"/>
    </source>
</evidence>
<dbReference type="EMBL" id="CAXJRC010000041">
    <property type="protein sequence ID" value="CAL2107708.1"/>
    <property type="molecule type" value="Genomic_DNA"/>
</dbReference>
<dbReference type="Pfam" id="PF12867">
    <property type="entry name" value="DinB_2"/>
    <property type="match status" value="1"/>
</dbReference>
<proteinExistence type="predicted"/>
<evidence type="ECO:0000313" key="4">
    <source>
        <dbReference type="Proteomes" id="UP001497602"/>
    </source>
</evidence>
<comment type="caution">
    <text evidence="3">The sequence shown here is derived from an EMBL/GenBank/DDBJ whole genome shotgun (WGS) entry which is preliminary data.</text>
</comment>
<name>A0ABP1FEE7_9FLAO</name>
<keyword evidence="4" id="KW-1185">Reference proteome</keyword>
<feature type="coiled-coil region" evidence="1">
    <location>
        <begin position="75"/>
        <end position="135"/>
    </location>
</feature>
<dbReference type="SUPFAM" id="SSF109854">
    <property type="entry name" value="DinB/YfiT-like putative metalloenzymes"/>
    <property type="match status" value="1"/>
</dbReference>
<evidence type="ECO:0000313" key="3">
    <source>
        <dbReference type="EMBL" id="CAL2107708.1"/>
    </source>
</evidence>
<protein>
    <submittedName>
        <fullName evidence="3">DinB family protein</fullName>
    </submittedName>
</protein>
<feature type="domain" description="DinB-like" evidence="2">
    <location>
        <begin position="10"/>
        <end position="168"/>
    </location>
</feature>
<reference evidence="3 4" key="1">
    <citation type="submission" date="2024-05" db="EMBL/GenBank/DDBJ databases">
        <authorList>
            <person name="Duchaud E."/>
        </authorList>
    </citation>
    <scope>NUCLEOTIDE SEQUENCE [LARGE SCALE GENOMIC DNA]</scope>
    <source>
        <strain evidence="3">Ena-SAMPLE-TAB-13-05-2024-13:56:06:370-140305</strain>
    </source>
</reference>
<dbReference type="InterPro" id="IPR034660">
    <property type="entry name" value="DinB/YfiT-like"/>
</dbReference>